<dbReference type="RefSeq" id="WP_268751326.1">
    <property type="nucleotide sequence ID" value="NZ_JAPRFQ010000001.1"/>
</dbReference>
<feature type="region of interest" description="Disordered" evidence="5">
    <location>
        <begin position="382"/>
        <end position="411"/>
    </location>
</feature>
<keyword evidence="4" id="KW-0472">Membrane</keyword>
<comment type="subcellular location">
    <subcellularLocation>
        <location evidence="1">Membrane</location>
        <topology evidence="1">Multi-pass membrane protein</topology>
    </subcellularLocation>
</comment>
<dbReference type="InterPro" id="IPR006073">
    <property type="entry name" value="GTP-bd"/>
</dbReference>
<keyword evidence="8" id="KW-1185">Reference proteome</keyword>
<evidence type="ECO:0000313" key="7">
    <source>
        <dbReference type="EMBL" id="MCZ0725001.1"/>
    </source>
</evidence>
<dbReference type="Gene3D" id="3.40.50.300">
    <property type="entry name" value="P-loop containing nucleotide triphosphate hydrolases"/>
    <property type="match status" value="1"/>
</dbReference>
<keyword evidence="3" id="KW-1133">Transmembrane helix</keyword>
<dbReference type="GO" id="GO:0002098">
    <property type="term" value="P:tRNA wobble uridine modification"/>
    <property type="evidence" value="ECO:0007669"/>
    <property type="project" value="TreeGrafter"/>
</dbReference>
<evidence type="ECO:0000256" key="3">
    <source>
        <dbReference type="ARBA" id="ARBA00022989"/>
    </source>
</evidence>
<dbReference type="SUPFAM" id="SSF52540">
    <property type="entry name" value="P-loop containing nucleoside triphosphate hydrolases"/>
    <property type="match status" value="1"/>
</dbReference>
<protein>
    <submittedName>
        <fullName evidence="7">50S ribosome-binding GTPase</fullName>
    </submittedName>
</protein>
<evidence type="ECO:0000313" key="8">
    <source>
        <dbReference type="Proteomes" id="UP001146670"/>
    </source>
</evidence>
<proteinExistence type="predicted"/>
<dbReference type="Pfam" id="PF01926">
    <property type="entry name" value="MMR_HSR1"/>
    <property type="match status" value="1"/>
</dbReference>
<dbReference type="EMBL" id="JAPRFR010000001">
    <property type="protein sequence ID" value="MCZ0725001.1"/>
    <property type="molecule type" value="Genomic_DNA"/>
</dbReference>
<dbReference type="GO" id="GO:0016020">
    <property type="term" value="C:membrane"/>
    <property type="evidence" value="ECO:0007669"/>
    <property type="project" value="UniProtKB-SubCell"/>
</dbReference>
<dbReference type="Proteomes" id="UP001146670">
    <property type="component" value="Unassembled WGS sequence"/>
</dbReference>
<evidence type="ECO:0000256" key="1">
    <source>
        <dbReference type="ARBA" id="ARBA00004141"/>
    </source>
</evidence>
<feature type="domain" description="G" evidence="6">
    <location>
        <begin position="29"/>
        <end position="146"/>
    </location>
</feature>
<keyword evidence="2" id="KW-0812">Transmembrane</keyword>
<gene>
    <name evidence="7" type="ORF">OW157_00280</name>
</gene>
<evidence type="ECO:0000256" key="5">
    <source>
        <dbReference type="SAM" id="MobiDB-lite"/>
    </source>
</evidence>
<comment type="caution">
    <text evidence="7">The sequence shown here is derived from an EMBL/GenBank/DDBJ whole genome shotgun (WGS) entry which is preliminary data.</text>
</comment>
<evidence type="ECO:0000256" key="4">
    <source>
        <dbReference type="ARBA" id="ARBA00023136"/>
    </source>
</evidence>
<reference evidence="7" key="1">
    <citation type="submission" date="2022-12" db="EMBL/GenBank/DDBJ databases">
        <title>Description and comparative metabolic analysis of Aerococcus sp. nov., isolated from the feces of a pig.</title>
        <authorList>
            <person name="Chang Y.-H."/>
        </authorList>
    </citation>
    <scope>NUCLEOTIDE SEQUENCE</scope>
    <source>
        <strain evidence="7">YH-aer222</strain>
    </source>
</reference>
<organism evidence="7 8">
    <name type="scientific">Aerococcus kribbianus</name>
    <dbReference type="NCBI Taxonomy" id="2999064"/>
    <lineage>
        <taxon>Bacteria</taxon>
        <taxon>Bacillati</taxon>
        <taxon>Bacillota</taxon>
        <taxon>Bacilli</taxon>
        <taxon>Lactobacillales</taxon>
        <taxon>Aerococcaceae</taxon>
        <taxon>Aerococcus</taxon>
    </lineage>
</organism>
<evidence type="ECO:0000256" key="2">
    <source>
        <dbReference type="ARBA" id="ARBA00022692"/>
    </source>
</evidence>
<dbReference type="GO" id="GO:0005525">
    <property type="term" value="F:GTP binding"/>
    <property type="evidence" value="ECO:0007669"/>
    <property type="project" value="InterPro"/>
</dbReference>
<dbReference type="AlphaFoldDB" id="A0A9X3FNC9"/>
<dbReference type="InterPro" id="IPR021147">
    <property type="entry name" value="DUF697"/>
</dbReference>
<dbReference type="PANTHER" id="PTHR42714">
    <property type="entry name" value="TRNA MODIFICATION GTPASE GTPBP3"/>
    <property type="match status" value="1"/>
</dbReference>
<dbReference type="GO" id="GO:0030488">
    <property type="term" value="P:tRNA methylation"/>
    <property type="evidence" value="ECO:0007669"/>
    <property type="project" value="TreeGrafter"/>
</dbReference>
<accession>A0A9X3FNC9</accession>
<dbReference type="Pfam" id="PF05128">
    <property type="entry name" value="DUF697"/>
    <property type="match status" value="1"/>
</dbReference>
<sequence length="411" mass="44681">MKNKLDLSLIDEFSKKTNEEISKIDPITILLVGKTGVGKSTLVNNLFRERLAETGVGKPITQHIRRITKEGIPLVLYDTRGLELEQSVQDQVASEIKQSMAELAKNDQSMDVIYYCLAASSGRIEAMEIDFIKKLSQAAPVILVLTQSIGDPASEFAEYLRDLNLPVQAVVQVMAEDYKISADLTIPAFGLENLLDKTFAILDENQQVAFNNAQQVDIERKVKAARSWARKYMLTTFGVGFTPIPFADATVLVPMQIGMMAHITAIFGVSLEKSTLIGIIGAVVGTGGATYLGRTIVSNAVKFIPGLGTAAGGLLSGTTAAIVTTALATSYIEVLAILATQEAKGQALDANTVKNIMRERFEARLKRNKGAESVEEVVEKNFSDLEAPSSQKNSGKSGKRWGIKLPWQKKK</sequence>
<evidence type="ECO:0000259" key="6">
    <source>
        <dbReference type="Pfam" id="PF01926"/>
    </source>
</evidence>
<dbReference type="PANTHER" id="PTHR42714:SF2">
    <property type="entry name" value="TRNA MODIFICATION GTPASE GTPBP3, MITOCHONDRIAL"/>
    <property type="match status" value="1"/>
</dbReference>
<dbReference type="GO" id="GO:0005829">
    <property type="term" value="C:cytosol"/>
    <property type="evidence" value="ECO:0007669"/>
    <property type="project" value="TreeGrafter"/>
</dbReference>
<name>A0A9X3FNC9_9LACT</name>
<feature type="compositionally biased region" description="Basic residues" evidence="5">
    <location>
        <begin position="397"/>
        <end position="411"/>
    </location>
</feature>
<dbReference type="InterPro" id="IPR027417">
    <property type="entry name" value="P-loop_NTPase"/>
</dbReference>